<evidence type="ECO:0000256" key="11">
    <source>
        <dbReference type="PROSITE-ProRule" id="PRU00492"/>
    </source>
</evidence>
<dbReference type="InterPro" id="IPR005144">
    <property type="entry name" value="ATP-cone_dom"/>
</dbReference>
<dbReference type="EC" id="1.17.4.1" evidence="12"/>
<dbReference type="SUPFAM" id="SSF51998">
    <property type="entry name" value="PFL-like glycyl radical enzymes"/>
    <property type="match status" value="1"/>
</dbReference>
<evidence type="ECO:0000256" key="13">
    <source>
        <dbReference type="SAM" id="Coils"/>
    </source>
</evidence>
<dbReference type="PROSITE" id="PS51161">
    <property type="entry name" value="ATP_CONE"/>
    <property type="match status" value="1"/>
</dbReference>
<feature type="domain" description="ATP-cone" evidence="14">
    <location>
        <begin position="2"/>
        <end position="93"/>
    </location>
</feature>
<evidence type="ECO:0000256" key="2">
    <source>
        <dbReference type="ARBA" id="ARBA00007405"/>
    </source>
</evidence>
<dbReference type="Gene3D" id="3.20.70.20">
    <property type="match status" value="1"/>
</dbReference>
<dbReference type="PANTHER" id="PTHR43371">
    <property type="entry name" value="VITAMIN B12-DEPENDENT RIBONUCLEOTIDE REDUCTASE"/>
    <property type="match status" value="1"/>
</dbReference>
<keyword evidence="13" id="KW-0175">Coiled coil</keyword>
<proteinExistence type="inferred from homology"/>
<keyword evidence="5 11" id="KW-0547">Nucleotide-binding</keyword>
<sequence length="711" mass="81210">MIKVCKRDGTIEIFDKRKIFNAVYKSSINSKFGTDRELAENIATMVEEKIQNKEIEATVENIQDEVEDLLMSSNRKDVAKKYIIYRDRRTEIRNSKWNMDELQKSIWRNKYQYKEESFNEWIERISGGNHKIAKLIRERKFLFAGRILANRGLYRDNIKVTYSNCYVLEPPEDNLESIFDTAKNLARTFSYGGGVGIDISKLRPNGAEVHNAAKTTSGAVSFMDLYSMTTGLIGQKGRRGALMISMDISHPDIEEFIDVKTDLEKVTKANISVKISDEFMKAVKNKEKYTCKFLMEPTKEEITKQVDAYELFMKLVKNNWDYAEPGMLFWDNIRKYHLLSEDKEFKHDGVNPCAEEPLPAGGSCLLGSMNLSEFVVEPFTDNAIFDMEKFKACVEDCILGLNEVLEEGLSLHPLKQQQKSVSQYRQIGLGVMGIADMLIKLNIRYGSEESIDLCDKISNSMLNSAVKKSALLAKERGTYEKYNEEAIFKSPFFINNIDEGVKELVKKYGLRNSQILTIPPTGSISTMLGISGGIEPMFNISYTRKTETLHSQDVYYKVYTPIVKEYMNLKDITDENELPNTFVTAMNLKPEERIAMQAAWQKHIDASISSTINLPYEATIEDVYNIYMSAWENKLKGITIYRDGCERSGVLLNDKKSDKEKKVKEDKIEKAEEHQIKEGQEKFICPECGNESIIPTGGCTICLQCGYSKCN</sequence>
<protein>
    <recommendedName>
        <fullName evidence="12">Vitamin B12-dependent ribonucleotide reductase</fullName>
        <ecNumber evidence="12">1.17.4.1</ecNumber>
    </recommendedName>
</protein>
<dbReference type="GO" id="GO:0005524">
    <property type="term" value="F:ATP binding"/>
    <property type="evidence" value="ECO:0007669"/>
    <property type="project" value="UniProtKB-UniRule"/>
</dbReference>
<comment type="cofactor">
    <cofactor evidence="1 12">
        <name>adenosylcob(III)alamin</name>
        <dbReference type="ChEBI" id="CHEBI:18408"/>
    </cofactor>
</comment>
<keyword evidence="7 12" id="KW-0560">Oxidoreductase</keyword>
<dbReference type="RefSeq" id="WP_074429642.1">
    <property type="nucleotide sequence ID" value="NZ_JANKBY010000014.1"/>
</dbReference>
<dbReference type="CDD" id="cd02888">
    <property type="entry name" value="RNR_II_dimer"/>
    <property type="match status" value="1"/>
</dbReference>
<evidence type="ECO:0000313" key="16">
    <source>
        <dbReference type="Proteomes" id="UP001140817"/>
    </source>
</evidence>
<dbReference type="Proteomes" id="UP001140817">
    <property type="component" value="Unassembled WGS sequence"/>
</dbReference>
<evidence type="ECO:0000256" key="12">
    <source>
        <dbReference type="RuleBase" id="RU364064"/>
    </source>
</evidence>
<comment type="similarity">
    <text evidence="2 12">Belongs to the ribonucleoside diphosphate reductase class-2 family.</text>
</comment>
<evidence type="ECO:0000256" key="7">
    <source>
        <dbReference type="ARBA" id="ARBA00023002"/>
    </source>
</evidence>
<accession>A0A9X2S235</accession>
<reference evidence="15" key="1">
    <citation type="submission" date="2022-07" db="EMBL/GenBank/DDBJ databases">
        <title>Enhanced cultured diversity of the mouse gut microbiota enables custom-made synthetic communities.</title>
        <authorList>
            <person name="Afrizal A."/>
        </authorList>
    </citation>
    <scope>NUCLEOTIDE SEQUENCE</scope>
    <source>
        <strain evidence="15">DSM 29186</strain>
    </source>
</reference>
<keyword evidence="16" id="KW-1185">Reference proteome</keyword>
<evidence type="ECO:0000256" key="1">
    <source>
        <dbReference type="ARBA" id="ARBA00001922"/>
    </source>
</evidence>
<comment type="caution">
    <text evidence="15">The sequence shown here is derived from an EMBL/GenBank/DDBJ whole genome shotgun (WGS) entry which is preliminary data.</text>
</comment>
<keyword evidence="9 12" id="KW-0170">Cobalt</keyword>
<evidence type="ECO:0000256" key="4">
    <source>
        <dbReference type="ARBA" id="ARBA00022634"/>
    </source>
</evidence>
<evidence type="ECO:0000256" key="8">
    <source>
        <dbReference type="ARBA" id="ARBA00023157"/>
    </source>
</evidence>
<keyword evidence="8" id="KW-1015">Disulfide bond</keyword>
<dbReference type="InterPro" id="IPR013344">
    <property type="entry name" value="RNR_NrdJ/NrdZ"/>
</dbReference>
<organism evidence="15 16">
    <name type="scientific">Terrisporobacter muris</name>
    <dbReference type="NCBI Taxonomy" id="2963284"/>
    <lineage>
        <taxon>Bacteria</taxon>
        <taxon>Bacillati</taxon>
        <taxon>Bacillota</taxon>
        <taxon>Clostridia</taxon>
        <taxon>Peptostreptococcales</taxon>
        <taxon>Peptostreptococcaceae</taxon>
        <taxon>Terrisporobacter</taxon>
    </lineage>
</organism>
<dbReference type="InterPro" id="IPR050862">
    <property type="entry name" value="RdRp_reductase_class-2"/>
</dbReference>
<keyword evidence="6 11" id="KW-0067">ATP-binding</keyword>
<evidence type="ECO:0000313" key="15">
    <source>
        <dbReference type="EMBL" id="MCR1821612.1"/>
    </source>
</evidence>
<dbReference type="InterPro" id="IPR000788">
    <property type="entry name" value="RNR_lg_C"/>
</dbReference>
<evidence type="ECO:0000256" key="9">
    <source>
        <dbReference type="ARBA" id="ARBA00023285"/>
    </source>
</evidence>
<evidence type="ECO:0000256" key="3">
    <source>
        <dbReference type="ARBA" id="ARBA00022628"/>
    </source>
</evidence>
<keyword evidence="4 12" id="KW-0237">DNA synthesis</keyword>
<evidence type="ECO:0000256" key="10">
    <source>
        <dbReference type="ARBA" id="ARBA00047754"/>
    </source>
</evidence>
<dbReference type="PANTHER" id="PTHR43371:SF1">
    <property type="entry name" value="RIBONUCLEOSIDE-DIPHOSPHATE REDUCTASE"/>
    <property type="match status" value="1"/>
</dbReference>
<dbReference type="Pfam" id="PF03477">
    <property type="entry name" value="ATP-cone"/>
    <property type="match status" value="1"/>
</dbReference>
<evidence type="ECO:0000256" key="5">
    <source>
        <dbReference type="ARBA" id="ARBA00022741"/>
    </source>
</evidence>
<feature type="coiled-coil region" evidence="13">
    <location>
        <begin position="36"/>
        <end position="72"/>
    </location>
</feature>
<name>A0A9X2S235_9FIRM</name>
<gene>
    <name evidence="15" type="ORF">NSA58_02325</name>
</gene>
<dbReference type="GO" id="GO:0004748">
    <property type="term" value="F:ribonucleoside-diphosphate reductase activity, thioredoxin disulfide as acceptor"/>
    <property type="evidence" value="ECO:0007669"/>
    <property type="project" value="UniProtKB-EC"/>
</dbReference>
<comment type="catalytic activity">
    <reaction evidence="10 12">
        <text>a 2'-deoxyribonucleoside 5'-diphosphate + [thioredoxin]-disulfide + H2O = a ribonucleoside 5'-diphosphate + [thioredoxin]-dithiol</text>
        <dbReference type="Rhea" id="RHEA:23252"/>
        <dbReference type="Rhea" id="RHEA-COMP:10698"/>
        <dbReference type="Rhea" id="RHEA-COMP:10700"/>
        <dbReference type="ChEBI" id="CHEBI:15377"/>
        <dbReference type="ChEBI" id="CHEBI:29950"/>
        <dbReference type="ChEBI" id="CHEBI:50058"/>
        <dbReference type="ChEBI" id="CHEBI:57930"/>
        <dbReference type="ChEBI" id="CHEBI:73316"/>
        <dbReference type="EC" id="1.17.4.1"/>
    </reaction>
</comment>
<dbReference type="AlphaFoldDB" id="A0A9X2S235"/>
<dbReference type="GO" id="GO:0071897">
    <property type="term" value="P:DNA biosynthetic process"/>
    <property type="evidence" value="ECO:0007669"/>
    <property type="project" value="UniProtKB-KW"/>
</dbReference>
<keyword evidence="3 12" id="KW-0846">Cobalamin</keyword>
<evidence type="ECO:0000259" key="14">
    <source>
        <dbReference type="PROSITE" id="PS51161"/>
    </source>
</evidence>
<evidence type="ECO:0000256" key="6">
    <source>
        <dbReference type="ARBA" id="ARBA00022840"/>
    </source>
</evidence>
<dbReference type="EMBL" id="JANKBY010000014">
    <property type="protein sequence ID" value="MCR1821612.1"/>
    <property type="molecule type" value="Genomic_DNA"/>
</dbReference>
<dbReference type="GO" id="GO:0031419">
    <property type="term" value="F:cobalamin binding"/>
    <property type="evidence" value="ECO:0007669"/>
    <property type="project" value="UniProtKB-KW"/>
</dbReference>
<dbReference type="PRINTS" id="PR01183">
    <property type="entry name" value="RIBORDTASEM1"/>
</dbReference>
<comment type="function">
    <text evidence="12">Catalyzes the reduction of ribonucleotides to deoxyribonucleotides. May function to provide a pool of deoxyribonucleotide precursors for DNA repair during oxygen limitation and/or for immediate growth after restoration of oxygen.</text>
</comment>
<dbReference type="NCBIfam" id="TIGR02504">
    <property type="entry name" value="NrdJ_Z"/>
    <property type="match status" value="1"/>
</dbReference>
<dbReference type="Pfam" id="PF02867">
    <property type="entry name" value="Ribonuc_red_lgC"/>
    <property type="match status" value="1"/>
</dbReference>